<dbReference type="SUPFAM" id="SSF56112">
    <property type="entry name" value="Protein kinase-like (PK-like)"/>
    <property type="match status" value="1"/>
</dbReference>
<keyword evidence="4" id="KW-1185">Reference proteome</keyword>
<name>A0A4U5N3T4_STECR</name>
<accession>A0A4U5N3T4</accession>
<dbReference type="InterPro" id="IPR000719">
    <property type="entry name" value="Prot_kinase_dom"/>
</dbReference>
<feature type="compositionally biased region" description="Acidic residues" evidence="1">
    <location>
        <begin position="501"/>
        <end position="510"/>
    </location>
</feature>
<evidence type="ECO:0000313" key="3">
    <source>
        <dbReference type="EMBL" id="TKR76960.1"/>
    </source>
</evidence>
<dbReference type="STRING" id="34508.A0A4U5N3T4"/>
<feature type="compositionally biased region" description="Basic and acidic residues" evidence="1">
    <location>
        <begin position="635"/>
        <end position="650"/>
    </location>
</feature>
<gene>
    <name evidence="3" type="ORF">L596_018017</name>
</gene>
<evidence type="ECO:0000256" key="1">
    <source>
        <dbReference type="SAM" id="MobiDB-lite"/>
    </source>
</evidence>
<dbReference type="GO" id="GO:0004672">
    <property type="term" value="F:protein kinase activity"/>
    <property type="evidence" value="ECO:0007669"/>
    <property type="project" value="InterPro"/>
</dbReference>
<evidence type="ECO:0000313" key="4">
    <source>
        <dbReference type="Proteomes" id="UP000298663"/>
    </source>
</evidence>
<dbReference type="InterPro" id="IPR050235">
    <property type="entry name" value="CK1_Ser-Thr_kinase"/>
</dbReference>
<feature type="region of interest" description="Disordered" evidence="1">
    <location>
        <begin position="421"/>
        <end position="682"/>
    </location>
</feature>
<comment type="caution">
    <text evidence="3">The sequence shown here is derived from an EMBL/GenBank/DDBJ whole genome shotgun (WGS) entry which is preliminary data.</text>
</comment>
<evidence type="ECO:0000259" key="2">
    <source>
        <dbReference type="PROSITE" id="PS50011"/>
    </source>
</evidence>
<dbReference type="Proteomes" id="UP000298663">
    <property type="component" value="Unassembled WGS sequence"/>
</dbReference>
<organism evidence="3 4">
    <name type="scientific">Steinernema carpocapsae</name>
    <name type="common">Entomopathogenic nematode</name>
    <dbReference type="NCBI Taxonomy" id="34508"/>
    <lineage>
        <taxon>Eukaryota</taxon>
        <taxon>Metazoa</taxon>
        <taxon>Ecdysozoa</taxon>
        <taxon>Nematoda</taxon>
        <taxon>Chromadorea</taxon>
        <taxon>Rhabditida</taxon>
        <taxon>Tylenchina</taxon>
        <taxon>Panagrolaimomorpha</taxon>
        <taxon>Strongyloidoidea</taxon>
        <taxon>Steinernematidae</taxon>
        <taxon>Steinernema</taxon>
    </lineage>
</organism>
<feature type="region of interest" description="Disordered" evidence="1">
    <location>
        <begin position="1"/>
        <end position="86"/>
    </location>
</feature>
<dbReference type="OrthoDB" id="5869605at2759"/>
<feature type="compositionally biased region" description="Low complexity" evidence="1">
    <location>
        <begin position="664"/>
        <end position="682"/>
    </location>
</feature>
<dbReference type="GO" id="GO:0005524">
    <property type="term" value="F:ATP binding"/>
    <property type="evidence" value="ECO:0007669"/>
    <property type="project" value="InterPro"/>
</dbReference>
<reference evidence="3 4" key="1">
    <citation type="journal article" date="2015" name="Genome Biol.">
        <title>Comparative genomics of Steinernema reveals deeply conserved gene regulatory networks.</title>
        <authorList>
            <person name="Dillman A.R."/>
            <person name="Macchietto M."/>
            <person name="Porter C.F."/>
            <person name="Rogers A."/>
            <person name="Williams B."/>
            <person name="Antoshechkin I."/>
            <person name="Lee M.M."/>
            <person name="Goodwin Z."/>
            <person name="Lu X."/>
            <person name="Lewis E.E."/>
            <person name="Goodrich-Blair H."/>
            <person name="Stock S.P."/>
            <person name="Adams B.J."/>
            <person name="Sternberg P.W."/>
            <person name="Mortazavi A."/>
        </authorList>
    </citation>
    <scope>NUCLEOTIDE SEQUENCE [LARGE SCALE GENOMIC DNA]</scope>
    <source>
        <strain evidence="3 4">ALL</strain>
    </source>
</reference>
<proteinExistence type="predicted"/>
<reference evidence="3 4" key="2">
    <citation type="journal article" date="2019" name="G3 (Bethesda)">
        <title>Hybrid Assembly of the Genome of the Entomopathogenic Nematode Steinernema carpocapsae Identifies the X-Chromosome.</title>
        <authorList>
            <person name="Serra L."/>
            <person name="Macchietto M."/>
            <person name="Macias-Munoz A."/>
            <person name="McGill C.J."/>
            <person name="Rodriguez I.M."/>
            <person name="Rodriguez B."/>
            <person name="Murad R."/>
            <person name="Mortazavi A."/>
        </authorList>
    </citation>
    <scope>NUCLEOTIDE SEQUENCE [LARGE SCALE GENOMIC DNA]</scope>
    <source>
        <strain evidence="3 4">ALL</strain>
    </source>
</reference>
<dbReference type="EMBL" id="AZBU02000005">
    <property type="protein sequence ID" value="TKR76960.1"/>
    <property type="molecule type" value="Genomic_DNA"/>
</dbReference>
<protein>
    <recommendedName>
        <fullName evidence="2">Protein kinase domain-containing protein</fullName>
    </recommendedName>
</protein>
<dbReference type="PROSITE" id="PS50011">
    <property type="entry name" value="PROTEIN_KINASE_DOM"/>
    <property type="match status" value="1"/>
</dbReference>
<dbReference type="InterPro" id="IPR011009">
    <property type="entry name" value="Kinase-like_dom_sf"/>
</dbReference>
<dbReference type="AlphaFoldDB" id="A0A4U5N3T4"/>
<feature type="domain" description="Protein kinase" evidence="2">
    <location>
        <begin position="120"/>
        <end position="450"/>
    </location>
</feature>
<sequence>MFSKTPSKKANRKLSKIIAGGAATDSIEGNTSEKPAKTSMKKRKSNGRSDGSAEAGAPQMMVTCIEPQSEPRKKNEKSGAVPSEELKLGAKPLKRKFKSEPMPSLRMGFAIKCKKDDQSQRFDLVVESQLANRVYIVKNSKNDRLCCLKIEPYESSNELKQLKRDVFVLLDAVKNPHYGNKHFLPIVNKGVCQEFFNYLVTPLCEGNLVDIRENVVGGDFCSETAVRLTFDTFQAITDLHGLGHVHRCVAPSKFVVGREGKGLYLVGLSFAIRHVNPSQSSPRKLEHFGPNRYQSRAWHRNKHQFRRDDLESWLFMVIEFFGVKLIPWNADMSDMEVLVQKERLFNDGFEEIFKVAPKQFELLLNFLNKMTSQDKPDYEFIACTLVTIREKIQCELKGPYDWTAQGAKKKVVSNKKLKKASKKLVGSEDEEDEPERPGKTSLHKKKAPKTQVETDEDEAQFVSKPKRKPAPSLAEEAEDDVETERSRPKQKKKKKKASVEQENDGGEEEADKSPKPKKKSKKKRVPQPEEVEDDEETVPPVKAPKKKKPVIENLTEAADVVSPKPPNKKKSKGKVSQVPSKEEDSNSDPENDQTEILAKPAKKSKKKAEKTGESTEQFPLEMDKKKPPKQQAPKPAKEPSELTPSEKQDVGLDPSDQAVPSTNSAASEAKAEAAPPSCYANP</sequence>
<feature type="compositionally biased region" description="Basic residues" evidence="1">
    <location>
        <begin position="515"/>
        <end position="525"/>
    </location>
</feature>
<dbReference type="Gene3D" id="1.10.510.10">
    <property type="entry name" value="Transferase(Phosphotransferase) domain 1"/>
    <property type="match status" value="1"/>
</dbReference>
<dbReference type="PANTHER" id="PTHR11909">
    <property type="entry name" value="CASEIN KINASE-RELATED"/>
    <property type="match status" value="1"/>
</dbReference>
<feature type="compositionally biased region" description="Basic residues" evidence="1">
    <location>
        <begin position="1"/>
        <end position="15"/>
    </location>
</feature>